<organism evidence="1">
    <name type="scientific">mine drainage metagenome</name>
    <dbReference type="NCBI Taxonomy" id="410659"/>
    <lineage>
        <taxon>unclassified sequences</taxon>
        <taxon>metagenomes</taxon>
        <taxon>ecological metagenomes</taxon>
    </lineage>
</organism>
<dbReference type="GO" id="GO:0006094">
    <property type="term" value="P:gluconeogenesis"/>
    <property type="evidence" value="ECO:0007669"/>
    <property type="project" value="InterPro"/>
</dbReference>
<dbReference type="PANTHER" id="PTHR30031:SF0">
    <property type="entry name" value="PHOSPHOENOLPYRUVATE CARBOXYKINASE (ATP)"/>
    <property type="match status" value="1"/>
</dbReference>
<protein>
    <submittedName>
        <fullName evidence="1">Phosphoenolpyruvate carboxykinase (ATP)</fullName>
    </submittedName>
</protein>
<comment type="caution">
    <text evidence="1">The sequence shown here is derived from an EMBL/GenBank/DDBJ whole genome shotgun (WGS) entry which is preliminary data.</text>
</comment>
<dbReference type="EMBL" id="AUZX01005174">
    <property type="protein sequence ID" value="EQD68766.1"/>
    <property type="molecule type" value="Genomic_DNA"/>
</dbReference>
<dbReference type="GO" id="GO:0005524">
    <property type="term" value="F:ATP binding"/>
    <property type="evidence" value="ECO:0007669"/>
    <property type="project" value="InterPro"/>
</dbReference>
<keyword evidence="1" id="KW-0808">Transferase</keyword>
<dbReference type="PANTHER" id="PTHR30031">
    <property type="entry name" value="PHOSPHOENOLPYRUVATE CARBOXYKINASE ATP"/>
    <property type="match status" value="1"/>
</dbReference>
<feature type="non-terminal residue" evidence="1">
    <location>
        <position position="171"/>
    </location>
</feature>
<dbReference type="GO" id="GO:0004612">
    <property type="term" value="F:phosphoenolpyruvate carboxykinase (ATP) activity"/>
    <property type="evidence" value="ECO:0007669"/>
    <property type="project" value="InterPro"/>
</dbReference>
<dbReference type="InterPro" id="IPR013035">
    <property type="entry name" value="PEP_carboxykinase_C"/>
</dbReference>
<evidence type="ECO:0000313" key="1">
    <source>
        <dbReference type="EMBL" id="EQD68766.1"/>
    </source>
</evidence>
<proteinExistence type="predicted"/>
<dbReference type="SUPFAM" id="SSF53795">
    <property type="entry name" value="PEP carboxykinase-like"/>
    <property type="match status" value="1"/>
</dbReference>
<reference evidence="1" key="1">
    <citation type="submission" date="2013-08" db="EMBL/GenBank/DDBJ databases">
        <authorList>
            <person name="Mendez C."/>
            <person name="Richter M."/>
            <person name="Ferrer M."/>
            <person name="Sanchez J."/>
        </authorList>
    </citation>
    <scope>NUCLEOTIDE SEQUENCE</scope>
</reference>
<gene>
    <name evidence="1" type="ORF">B1A_07159</name>
</gene>
<dbReference type="AlphaFoldDB" id="T1B736"/>
<dbReference type="GO" id="GO:0005829">
    <property type="term" value="C:cytosol"/>
    <property type="evidence" value="ECO:0007669"/>
    <property type="project" value="TreeGrafter"/>
</dbReference>
<reference evidence="1" key="2">
    <citation type="journal article" date="2014" name="ISME J.">
        <title>Microbial stratification in low pH oxic and suboxic macroscopic growths along an acid mine drainage.</title>
        <authorList>
            <person name="Mendez-Garcia C."/>
            <person name="Mesa V."/>
            <person name="Sprenger R.R."/>
            <person name="Richter M."/>
            <person name="Diez M.S."/>
            <person name="Solano J."/>
            <person name="Bargiela R."/>
            <person name="Golyshina O.V."/>
            <person name="Manteca A."/>
            <person name="Ramos J.L."/>
            <person name="Gallego J.R."/>
            <person name="Llorente I."/>
            <person name="Martins Dos Santos V.A."/>
            <person name="Jensen O.N."/>
            <person name="Pelaez A.I."/>
            <person name="Sanchez J."/>
            <person name="Ferrer M."/>
        </authorList>
    </citation>
    <scope>NUCLEOTIDE SEQUENCE</scope>
</reference>
<name>T1B736_9ZZZZ</name>
<dbReference type="InterPro" id="IPR001272">
    <property type="entry name" value="PEP_carboxykinase_ATP"/>
</dbReference>
<sequence>MWNQLVYERGGLALHAGCKVVPTAAGPRTLLIVGLSGTGKTTTTFTRQNDSKPVQDDFVALMPGGKVYGSENGCFAKTYALSEEDEPTIYQAVTSPVAYLENVSQREAGGPADFFDESYTQNGRAVFPMEALGWSEDARQAPPVTSLLILNRNDGIIPAVARLSVDQAAAY</sequence>
<accession>T1B736</accession>
<keyword evidence="1" id="KW-0418">Kinase</keyword>
<keyword evidence="1" id="KW-0670">Pyruvate</keyword>
<dbReference type="Gene3D" id="3.90.228.20">
    <property type="match status" value="1"/>
</dbReference>
<dbReference type="GO" id="GO:0016301">
    <property type="term" value="F:kinase activity"/>
    <property type="evidence" value="ECO:0007669"/>
    <property type="project" value="UniProtKB-KW"/>
</dbReference>
<dbReference type="Pfam" id="PF01293">
    <property type="entry name" value="PEPCK_ATP"/>
    <property type="match status" value="1"/>
</dbReference>